<feature type="region of interest" description="Disordered" evidence="10">
    <location>
        <begin position="330"/>
        <end position="356"/>
    </location>
</feature>
<evidence type="ECO:0000256" key="9">
    <source>
        <dbReference type="ARBA" id="ARBA00023136"/>
    </source>
</evidence>
<dbReference type="Proteomes" id="UP001497383">
    <property type="component" value="Chromosome 5"/>
</dbReference>
<dbReference type="EMBL" id="OZ022409">
    <property type="protein sequence ID" value="CAK9440013.1"/>
    <property type="molecule type" value="Genomic_DNA"/>
</dbReference>
<dbReference type="GeneID" id="92209309"/>
<keyword evidence="7 11" id="KW-1133">Transmembrane helix</keyword>
<reference evidence="13 14" key="1">
    <citation type="submission" date="2024-03" db="EMBL/GenBank/DDBJ databases">
        <authorList>
            <person name="Brejova B."/>
        </authorList>
    </citation>
    <scope>NUCLEOTIDE SEQUENCE [LARGE SCALE GENOMIC DNA]</scope>
    <source>
        <strain evidence="13 14">CBS 14171</strain>
    </source>
</reference>
<keyword evidence="8" id="KW-0333">Golgi apparatus</keyword>
<name>A0ABP0ZPP7_9ASCO</name>
<dbReference type="PANTHER" id="PTHR47549:SF1">
    <property type="entry name" value="GOLGI APPARATUS MEMBRANE PROTEIN TVP38"/>
    <property type="match status" value="1"/>
</dbReference>
<evidence type="ECO:0000256" key="11">
    <source>
        <dbReference type="SAM" id="Phobius"/>
    </source>
</evidence>
<keyword evidence="9 11" id="KW-0472">Membrane</keyword>
<evidence type="ECO:0000313" key="13">
    <source>
        <dbReference type="EMBL" id="CAK9440013.1"/>
    </source>
</evidence>
<organism evidence="13 14">
    <name type="scientific">Lodderomyces beijingensis</name>
    <dbReference type="NCBI Taxonomy" id="1775926"/>
    <lineage>
        <taxon>Eukaryota</taxon>
        <taxon>Fungi</taxon>
        <taxon>Dikarya</taxon>
        <taxon>Ascomycota</taxon>
        <taxon>Saccharomycotina</taxon>
        <taxon>Pichiomycetes</taxon>
        <taxon>Debaryomycetaceae</taxon>
        <taxon>Candida/Lodderomyces clade</taxon>
        <taxon>Lodderomyces</taxon>
    </lineage>
</organism>
<dbReference type="RefSeq" id="XP_066831051.1">
    <property type="nucleotide sequence ID" value="XM_066974299.1"/>
</dbReference>
<feature type="transmembrane region" description="Helical" evidence="11">
    <location>
        <begin position="106"/>
        <end position="134"/>
    </location>
</feature>
<evidence type="ECO:0000256" key="3">
    <source>
        <dbReference type="ARBA" id="ARBA00008640"/>
    </source>
</evidence>
<evidence type="ECO:0000256" key="4">
    <source>
        <dbReference type="ARBA" id="ARBA00013533"/>
    </source>
</evidence>
<evidence type="ECO:0000259" key="12">
    <source>
        <dbReference type="Pfam" id="PF09335"/>
    </source>
</evidence>
<evidence type="ECO:0000256" key="1">
    <source>
        <dbReference type="ARBA" id="ARBA00002978"/>
    </source>
</evidence>
<evidence type="ECO:0000256" key="6">
    <source>
        <dbReference type="ARBA" id="ARBA00022692"/>
    </source>
</evidence>
<feature type="region of interest" description="Disordered" evidence="10">
    <location>
        <begin position="1"/>
        <end position="32"/>
    </location>
</feature>
<dbReference type="PANTHER" id="PTHR47549">
    <property type="entry name" value="GOLGI APPARATUS MEMBRANE PROTEIN TVP38-RELATED"/>
    <property type="match status" value="1"/>
</dbReference>
<proteinExistence type="inferred from homology"/>
<comment type="subcellular location">
    <subcellularLocation>
        <location evidence="2">Golgi apparatus membrane</location>
        <topology evidence="2">Multi-pass membrane protein</topology>
    </subcellularLocation>
</comment>
<evidence type="ECO:0000256" key="7">
    <source>
        <dbReference type="ARBA" id="ARBA00022989"/>
    </source>
</evidence>
<evidence type="ECO:0000256" key="5">
    <source>
        <dbReference type="ARBA" id="ARBA00020673"/>
    </source>
</evidence>
<evidence type="ECO:0000256" key="2">
    <source>
        <dbReference type="ARBA" id="ARBA00004653"/>
    </source>
</evidence>
<feature type="compositionally biased region" description="Basic and acidic residues" evidence="10">
    <location>
        <begin position="335"/>
        <end position="356"/>
    </location>
</feature>
<comment type="function">
    <text evidence="1">Golgi membrane protein involved in vesicular trafficking and spindle migration.</text>
</comment>
<comment type="similarity">
    <text evidence="3">Belongs to the TVP38/TMEM64 family.</text>
</comment>
<feature type="transmembrane region" description="Helical" evidence="11">
    <location>
        <begin position="258"/>
        <end position="277"/>
    </location>
</feature>
<dbReference type="InterPro" id="IPR032816">
    <property type="entry name" value="VTT_dom"/>
</dbReference>
<evidence type="ECO:0000256" key="8">
    <source>
        <dbReference type="ARBA" id="ARBA00023034"/>
    </source>
</evidence>
<keyword evidence="14" id="KW-1185">Reference proteome</keyword>
<keyword evidence="6 11" id="KW-0812">Transmembrane</keyword>
<feature type="domain" description="VTT" evidence="12">
    <location>
        <begin position="123"/>
        <end position="239"/>
    </location>
</feature>
<dbReference type="Pfam" id="PF09335">
    <property type="entry name" value="VTT_dom"/>
    <property type="match status" value="1"/>
</dbReference>
<dbReference type="InterPro" id="IPR051076">
    <property type="entry name" value="Golgi_membrane_TVP38/TMEM64"/>
</dbReference>
<evidence type="ECO:0000313" key="14">
    <source>
        <dbReference type="Proteomes" id="UP001497383"/>
    </source>
</evidence>
<sequence>MPPQIQDEGHDNRPYNGHSHGQGRGHIQGRGPTTSTVSNVKYLLVEKFHLAKQWYFAQSVAIRILIAVGFVMLGVMGILFLIFHAYLIHLLILFSDKLRDSRYGSLVLFTLIFVISFPPMIGFTALSLLTGMVYGFPYGWPLLAIACVSGSTASFIVFRYLLRNQAMRFINHNEIFQAFAEILSDDSSLVLLILIRLCPTPYSLSNGALAGIPELPLLTYFLATVITSPKLLIHLYIGSKLQEIGQGESSNMTKVVDVISIIVTGSAASLATYLIYARMQAKLASFRQRGMVTDDVLVFGNFEDELEMESHNEIDINSADFDTDNFMIEDDDDDVSTRNESAPDSRDEVDVAKDLV</sequence>
<feature type="transmembrane region" description="Helical" evidence="11">
    <location>
        <begin position="64"/>
        <end position="94"/>
    </location>
</feature>
<accession>A0ABP0ZPP7</accession>
<protein>
    <recommendedName>
        <fullName evidence="4">Golgi apparatus membrane protein TVP38</fullName>
    </recommendedName>
    <alternativeName>
        <fullName evidence="5">Golgi apparatus membrane protein tvp38</fullName>
    </alternativeName>
</protein>
<gene>
    <name evidence="13" type="ORF">LODBEIA_P41130</name>
</gene>
<feature type="transmembrane region" description="Helical" evidence="11">
    <location>
        <begin position="140"/>
        <end position="162"/>
    </location>
</feature>
<evidence type="ECO:0000256" key="10">
    <source>
        <dbReference type="SAM" id="MobiDB-lite"/>
    </source>
</evidence>